<feature type="region of interest" description="Disordered" evidence="1">
    <location>
        <begin position="261"/>
        <end position="306"/>
    </location>
</feature>
<reference evidence="2 3" key="1">
    <citation type="journal article" date="2024" name="IMA Fungus">
        <title>Apiospora arundinis, a panoply of carbohydrate-active enzymes and secondary metabolites.</title>
        <authorList>
            <person name="Sorensen T."/>
            <person name="Petersen C."/>
            <person name="Muurmann A.T."/>
            <person name="Christiansen J.V."/>
            <person name="Brundto M.L."/>
            <person name="Overgaard C.K."/>
            <person name="Boysen A.T."/>
            <person name="Wollenberg R.D."/>
            <person name="Larsen T.O."/>
            <person name="Sorensen J.L."/>
            <person name="Nielsen K.L."/>
            <person name="Sondergaard T.E."/>
        </authorList>
    </citation>
    <scope>NUCLEOTIDE SEQUENCE [LARGE SCALE GENOMIC DNA]</scope>
    <source>
        <strain evidence="2 3">AAU 773</strain>
    </source>
</reference>
<keyword evidence="3" id="KW-1185">Reference proteome</keyword>
<comment type="caution">
    <text evidence="2">The sequence shown here is derived from an EMBL/GenBank/DDBJ whole genome shotgun (WGS) entry which is preliminary data.</text>
</comment>
<proteinExistence type="predicted"/>
<feature type="region of interest" description="Disordered" evidence="1">
    <location>
        <begin position="141"/>
        <end position="189"/>
    </location>
</feature>
<feature type="compositionally biased region" description="Basic and acidic residues" evidence="1">
    <location>
        <begin position="141"/>
        <end position="151"/>
    </location>
</feature>
<accession>A0ABR2HT79</accession>
<evidence type="ECO:0000313" key="2">
    <source>
        <dbReference type="EMBL" id="KAK8852284.1"/>
    </source>
</evidence>
<evidence type="ECO:0000256" key="1">
    <source>
        <dbReference type="SAM" id="MobiDB-lite"/>
    </source>
</evidence>
<evidence type="ECO:0000313" key="3">
    <source>
        <dbReference type="Proteomes" id="UP001390339"/>
    </source>
</evidence>
<name>A0ABR2HT79_9PEZI</name>
<sequence>MDNHQSPDGAAPQMPPTAIQMPLDLSVYDDENDYFNAAKCNYILQRALKNKDDIAAIANRNIIKIVEDMRLKVQQELQNLGKLQADEVNEAIKKLRELERSQPEIDCAQAYLVGRTSPGIAPHGELRELVDGVEADVKGLLRTPSKSDHSKPIVFRPASSTSARPVPTPSVARADNQQHKPQAAQASNELTLHNATETGFGPKTVAAPATRAPQIVAPGPTKTAPISQSKPIFTDHSFSTQSIFPPTVRLPLYNPFAEPYRGPRSSAPPGNKSLMSPLRTNTEHTGKAGSMPPPTKAIKVESTEYR</sequence>
<gene>
    <name evidence="2" type="ORF">PGQ11_014763</name>
</gene>
<organism evidence="2 3">
    <name type="scientific">Apiospora arundinis</name>
    <dbReference type="NCBI Taxonomy" id="335852"/>
    <lineage>
        <taxon>Eukaryota</taxon>
        <taxon>Fungi</taxon>
        <taxon>Dikarya</taxon>
        <taxon>Ascomycota</taxon>
        <taxon>Pezizomycotina</taxon>
        <taxon>Sordariomycetes</taxon>
        <taxon>Xylariomycetidae</taxon>
        <taxon>Amphisphaeriales</taxon>
        <taxon>Apiosporaceae</taxon>
        <taxon>Apiospora</taxon>
    </lineage>
</organism>
<dbReference type="EMBL" id="JAPCWZ010000009">
    <property type="protein sequence ID" value="KAK8852284.1"/>
    <property type="molecule type" value="Genomic_DNA"/>
</dbReference>
<protein>
    <submittedName>
        <fullName evidence="2">Uncharacterized protein</fullName>
    </submittedName>
</protein>
<dbReference type="Proteomes" id="UP001390339">
    <property type="component" value="Unassembled WGS sequence"/>
</dbReference>